<feature type="region of interest" description="Disordered" evidence="1">
    <location>
        <begin position="49"/>
        <end position="68"/>
    </location>
</feature>
<evidence type="ECO:0000256" key="1">
    <source>
        <dbReference type="SAM" id="MobiDB-lite"/>
    </source>
</evidence>
<evidence type="ECO:0000313" key="3">
    <source>
        <dbReference type="Proteomes" id="UP000325081"/>
    </source>
</evidence>
<keyword evidence="3" id="KW-1185">Reference proteome</keyword>
<dbReference type="AlphaFoldDB" id="A0A5A7PEQ1"/>
<name>A0A5A7PEQ1_STRAF</name>
<reference evidence="3" key="1">
    <citation type="journal article" date="2019" name="Curr. Biol.">
        <title>Genome Sequence of Striga asiatica Provides Insight into the Evolution of Plant Parasitism.</title>
        <authorList>
            <person name="Yoshida S."/>
            <person name="Kim S."/>
            <person name="Wafula E.K."/>
            <person name="Tanskanen J."/>
            <person name="Kim Y.M."/>
            <person name="Honaas L."/>
            <person name="Yang Z."/>
            <person name="Spallek T."/>
            <person name="Conn C.E."/>
            <person name="Ichihashi Y."/>
            <person name="Cheong K."/>
            <person name="Cui S."/>
            <person name="Der J.P."/>
            <person name="Gundlach H."/>
            <person name="Jiao Y."/>
            <person name="Hori C."/>
            <person name="Ishida J.K."/>
            <person name="Kasahara H."/>
            <person name="Kiba T."/>
            <person name="Kim M.S."/>
            <person name="Koo N."/>
            <person name="Laohavisit A."/>
            <person name="Lee Y.H."/>
            <person name="Lumba S."/>
            <person name="McCourt P."/>
            <person name="Mortimer J.C."/>
            <person name="Mutuku J.M."/>
            <person name="Nomura T."/>
            <person name="Sasaki-Sekimoto Y."/>
            <person name="Seto Y."/>
            <person name="Wang Y."/>
            <person name="Wakatake T."/>
            <person name="Sakakibara H."/>
            <person name="Demura T."/>
            <person name="Yamaguchi S."/>
            <person name="Yoneyama K."/>
            <person name="Manabe R.I."/>
            <person name="Nelson D.C."/>
            <person name="Schulman A.H."/>
            <person name="Timko M.P."/>
            <person name="dePamphilis C.W."/>
            <person name="Choi D."/>
            <person name="Shirasu K."/>
        </authorList>
    </citation>
    <scope>NUCLEOTIDE SEQUENCE [LARGE SCALE GENOMIC DNA]</scope>
    <source>
        <strain evidence="3">cv. UVA1</strain>
    </source>
</reference>
<proteinExistence type="predicted"/>
<organism evidence="2 3">
    <name type="scientific">Striga asiatica</name>
    <name type="common">Asiatic witchweed</name>
    <name type="synonym">Buchnera asiatica</name>
    <dbReference type="NCBI Taxonomy" id="4170"/>
    <lineage>
        <taxon>Eukaryota</taxon>
        <taxon>Viridiplantae</taxon>
        <taxon>Streptophyta</taxon>
        <taxon>Embryophyta</taxon>
        <taxon>Tracheophyta</taxon>
        <taxon>Spermatophyta</taxon>
        <taxon>Magnoliopsida</taxon>
        <taxon>eudicotyledons</taxon>
        <taxon>Gunneridae</taxon>
        <taxon>Pentapetalae</taxon>
        <taxon>asterids</taxon>
        <taxon>lamiids</taxon>
        <taxon>Lamiales</taxon>
        <taxon>Orobanchaceae</taxon>
        <taxon>Buchnereae</taxon>
        <taxon>Striga</taxon>
    </lineage>
</organism>
<accession>A0A5A7PEQ1</accession>
<evidence type="ECO:0000313" key="2">
    <source>
        <dbReference type="EMBL" id="GER31415.1"/>
    </source>
</evidence>
<protein>
    <submittedName>
        <fullName evidence="2">Protein Wnt</fullName>
    </submittedName>
</protein>
<sequence length="192" mass="20422">MSTVANFRTLSDLSKSNSAAEGDAALGEGGGELAAPAVGLVPRVGDGAMDDGFTGRVDEGDSLQEPGRRQRRVVSLALQPQSARFLVVCRPVGSSHRLPGSGDGVWVFGSPLSSQLSSPFLRWWSGEDHSSVLRLVVIAEVGPWWAEDCGRFGGVDGASVVRRRWCRTAGAPLCLQPSSPFLRCWVWGGPLF</sequence>
<comment type="caution">
    <text evidence="2">The sequence shown here is derived from an EMBL/GenBank/DDBJ whole genome shotgun (WGS) entry which is preliminary data.</text>
</comment>
<dbReference type="EMBL" id="BKCP01004483">
    <property type="protein sequence ID" value="GER31415.1"/>
    <property type="molecule type" value="Genomic_DNA"/>
</dbReference>
<dbReference type="Proteomes" id="UP000325081">
    <property type="component" value="Unassembled WGS sequence"/>
</dbReference>
<gene>
    <name evidence="2" type="ORF">STAS_07426</name>
</gene>